<sequence length="194" mass="22808">MRIAMVGKMRSGKDTVADLITLRCNCKHIAFADGITKVIQICFPEAFMQEKPREHYQFIGQQLRKLNPNVWVNYADRTIKDLGSITSIIITDCRQSNEEEYLRRNGFFIVKVVADDKVRLDRIAKAGESVTDEQFYHDTEKQVDLIEADYVIENNGTLAEMEKKVERLLEYYLCYIEPQLKYKKQLEDYEYEDK</sequence>
<proteinExistence type="predicted"/>
<dbReference type="EMBL" id="LITT01000009">
    <property type="protein sequence ID" value="OAA90882.1"/>
    <property type="molecule type" value="Genomic_DNA"/>
</dbReference>
<dbReference type="Proteomes" id="UP000077407">
    <property type="component" value="Unassembled WGS sequence"/>
</dbReference>
<dbReference type="Pfam" id="PF13238">
    <property type="entry name" value="AAA_18"/>
    <property type="match status" value="1"/>
</dbReference>
<name>A0A162L458_9CLOT</name>
<organism evidence="1 2">
    <name type="scientific">Clostridium ljungdahlii</name>
    <dbReference type="NCBI Taxonomy" id="1538"/>
    <lineage>
        <taxon>Bacteria</taxon>
        <taxon>Bacillati</taxon>
        <taxon>Bacillota</taxon>
        <taxon>Clostridia</taxon>
        <taxon>Eubacteriales</taxon>
        <taxon>Clostridiaceae</taxon>
        <taxon>Clostridium</taxon>
    </lineage>
</organism>
<gene>
    <name evidence="1" type="primary">coaE_2</name>
    <name evidence="1" type="ORF">WY13_00948</name>
</gene>
<evidence type="ECO:0000313" key="1">
    <source>
        <dbReference type="EMBL" id="OAA90882.1"/>
    </source>
</evidence>
<dbReference type="RefSeq" id="WP_063554529.1">
    <property type="nucleotide sequence ID" value="NZ_LITT01000009.1"/>
</dbReference>
<comment type="caution">
    <text evidence="1">The sequence shown here is derived from an EMBL/GenBank/DDBJ whole genome shotgun (WGS) entry which is preliminary data.</text>
</comment>
<dbReference type="AlphaFoldDB" id="A0A162L458"/>
<dbReference type="OrthoDB" id="2399160at2"/>
<dbReference type="EC" id="2.7.1.24" evidence="1"/>
<keyword evidence="1" id="KW-0808">Transferase</keyword>
<accession>A0A162L458</accession>
<dbReference type="InterPro" id="IPR027417">
    <property type="entry name" value="P-loop_NTPase"/>
</dbReference>
<reference evidence="1 2" key="1">
    <citation type="journal article" date="2015" name="Biotechnol. Bioeng.">
        <title>Genome sequence and phenotypic characterization of Caulobacter segnis.</title>
        <authorList>
            <person name="Patel S."/>
            <person name="Fletcher B."/>
            <person name="Scott D.C."/>
            <person name="Ely B."/>
        </authorList>
    </citation>
    <scope>NUCLEOTIDE SEQUENCE [LARGE SCALE GENOMIC DNA]</scope>
    <source>
        <strain evidence="1 2">ERI-2</strain>
    </source>
</reference>
<dbReference type="SUPFAM" id="SSF52540">
    <property type="entry name" value="P-loop containing nucleoside triphosphate hydrolases"/>
    <property type="match status" value="1"/>
</dbReference>
<keyword evidence="1" id="KW-0418">Kinase</keyword>
<dbReference type="PATRIC" id="fig|1538.10.peg.1453"/>
<dbReference type="GO" id="GO:0004140">
    <property type="term" value="F:dephospho-CoA kinase activity"/>
    <property type="evidence" value="ECO:0007669"/>
    <property type="project" value="UniProtKB-EC"/>
</dbReference>
<protein>
    <submittedName>
        <fullName evidence="1">Dephospho-CoA kinase</fullName>
        <ecNumber evidence="1">2.7.1.24</ecNumber>
    </submittedName>
</protein>
<evidence type="ECO:0000313" key="2">
    <source>
        <dbReference type="Proteomes" id="UP000077407"/>
    </source>
</evidence>
<dbReference type="Gene3D" id="3.40.50.300">
    <property type="entry name" value="P-loop containing nucleotide triphosphate hydrolases"/>
    <property type="match status" value="1"/>
</dbReference>